<dbReference type="PANTHER" id="PTHR45586:SF1">
    <property type="entry name" value="LIPOPOLYSACCHARIDE ASSEMBLY PROTEIN B"/>
    <property type="match status" value="1"/>
</dbReference>
<dbReference type="EMBL" id="JACEFB010000022">
    <property type="protein sequence ID" value="MBA2227920.1"/>
    <property type="molecule type" value="Genomic_DNA"/>
</dbReference>
<keyword evidence="7" id="KW-1185">Reference proteome</keyword>
<evidence type="ECO:0000313" key="7">
    <source>
        <dbReference type="Proteomes" id="UP000542342"/>
    </source>
</evidence>
<dbReference type="SMART" id="SM00028">
    <property type="entry name" value="TPR"/>
    <property type="match status" value="6"/>
</dbReference>
<evidence type="ECO:0000256" key="5">
    <source>
        <dbReference type="SAM" id="Phobius"/>
    </source>
</evidence>
<evidence type="ECO:0000256" key="1">
    <source>
        <dbReference type="ARBA" id="ARBA00022737"/>
    </source>
</evidence>
<evidence type="ECO:0000313" key="6">
    <source>
        <dbReference type="EMBL" id="MBA2227920.1"/>
    </source>
</evidence>
<gene>
    <name evidence="6" type="ORF">H0921_17305</name>
</gene>
<evidence type="ECO:0000256" key="2">
    <source>
        <dbReference type="ARBA" id="ARBA00022803"/>
    </source>
</evidence>
<dbReference type="RefSeq" id="WP_194539783.1">
    <property type="nucleotide sequence ID" value="NZ_JACEFB010000022.1"/>
</dbReference>
<dbReference type="Proteomes" id="UP000542342">
    <property type="component" value="Unassembled WGS sequence"/>
</dbReference>
<keyword evidence="5" id="KW-0472">Membrane</keyword>
<name>A0A7V8VHC4_9BACT</name>
<keyword evidence="4" id="KW-0175">Coiled coil</keyword>
<keyword evidence="1" id="KW-0677">Repeat</keyword>
<keyword evidence="5" id="KW-0812">Transmembrane</keyword>
<keyword evidence="5" id="KW-1133">Transmembrane helix</keyword>
<evidence type="ECO:0000256" key="4">
    <source>
        <dbReference type="SAM" id="Coils"/>
    </source>
</evidence>
<organism evidence="6 7">
    <name type="scientific">Thermogemmata fonticola</name>
    <dbReference type="NCBI Taxonomy" id="2755323"/>
    <lineage>
        <taxon>Bacteria</taxon>
        <taxon>Pseudomonadati</taxon>
        <taxon>Planctomycetota</taxon>
        <taxon>Planctomycetia</taxon>
        <taxon>Gemmatales</taxon>
        <taxon>Gemmataceae</taxon>
        <taxon>Thermogemmata</taxon>
    </lineage>
</organism>
<keyword evidence="2 3" id="KW-0802">TPR repeat</keyword>
<dbReference type="InterPro" id="IPR051012">
    <property type="entry name" value="CellSynth/LPSAsmb/PSIAsmb"/>
</dbReference>
<dbReference type="Gene3D" id="1.25.40.10">
    <property type="entry name" value="Tetratricopeptide repeat domain"/>
    <property type="match status" value="3"/>
</dbReference>
<comment type="caution">
    <text evidence="6">The sequence shown here is derived from an EMBL/GenBank/DDBJ whole genome shotgun (WGS) entry which is preliminary data.</text>
</comment>
<dbReference type="InterPro" id="IPR019734">
    <property type="entry name" value="TPR_rpt"/>
</dbReference>
<sequence>MGPARRWQRLAWRLGAIAFLLILATVWYFRVYHVSADRLLATGRSALMRGEWDKVQEVAERLERAGYGDHSRLLRAEWLWSRGEAAGALALAEGVRAEGRLRVEAALIAGKCLLALDNRREAYRVLSWVLDQDDDQVDAHRGLAALAYDWGQWHHAERHLQRVAELDPKDPRPYRLLGLMYKDLSRWDDAEQAYRAAWERGVEGTMRLDIRLELAEVLLQKARYEEALAWTQAGSEETPANSAQVAWLRAEGRYGLGRWTEAAAELEAIPREQWTAAMWRCRGRLDRDAGQMEQAAECLERAVQLDPSDAESWYVLAQVYESLNRKEDAAHARQRVEDLHRRLQELTELTKQAMKRPWDSAVRQKLAEVHEQLGHSDLARLWRKAAAECAAMERR</sequence>
<protein>
    <submittedName>
        <fullName evidence="6">Tetratricopeptide repeat protein</fullName>
    </submittedName>
</protein>
<accession>A0A7V8VHC4</accession>
<feature type="transmembrane region" description="Helical" evidence="5">
    <location>
        <begin position="12"/>
        <end position="29"/>
    </location>
</feature>
<feature type="coiled-coil region" evidence="4">
    <location>
        <begin position="329"/>
        <end position="356"/>
    </location>
</feature>
<feature type="repeat" description="TPR" evidence="3">
    <location>
        <begin position="276"/>
        <end position="309"/>
    </location>
</feature>
<dbReference type="PROSITE" id="PS50005">
    <property type="entry name" value="TPR"/>
    <property type="match status" value="1"/>
</dbReference>
<dbReference type="InterPro" id="IPR011990">
    <property type="entry name" value="TPR-like_helical_dom_sf"/>
</dbReference>
<dbReference type="AlphaFoldDB" id="A0A7V8VHC4"/>
<reference evidence="6 7" key="1">
    <citation type="submission" date="2020-07" db="EMBL/GenBank/DDBJ databases">
        <title>Thermogemmata thermophila gen. nov., sp. nov., a novel moderate thermophilic planctomycete from a Kamchatka hot spring.</title>
        <authorList>
            <person name="Elcheninov A.G."/>
            <person name="Podosokorskaya O.A."/>
            <person name="Kovaleva O.L."/>
            <person name="Novikov A."/>
            <person name="Bonch-Osmolovskaya E.A."/>
            <person name="Toshchakov S.V."/>
            <person name="Kublanov I.V."/>
        </authorList>
    </citation>
    <scope>NUCLEOTIDE SEQUENCE [LARGE SCALE GENOMIC DNA]</scope>
    <source>
        <strain evidence="6 7">2918</strain>
    </source>
</reference>
<evidence type="ECO:0000256" key="3">
    <source>
        <dbReference type="PROSITE-ProRule" id="PRU00339"/>
    </source>
</evidence>
<dbReference type="Pfam" id="PF13414">
    <property type="entry name" value="TPR_11"/>
    <property type="match status" value="1"/>
</dbReference>
<dbReference type="PANTHER" id="PTHR45586">
    <property type="entry name" value="TPR REPEAT-CONTAINING PROTEIN PA4667"/>
    <property type="match status" value="1"/>
</dbReference>
<dbReference type="SUPFAM" id="SSF48452">
    <property type="entry name" value="TPR-like"/>
    <property type="match status" value="1"/>
</dbReference>
<proteinExistence type="predicted"/>
<dbReference type="Pfam" id="PF13432">
    <property type="entry name" value="TPR_16"/>
    <property type="match status" value="1"/>
</dbReference>